<accession>A0A8D2CJG8</accession>
<sequence>MWLINDRNLFLTVLEVGKSPIKLYGQDSSNTGPFLDCILSALSCILTRKKKGWRDLLRFPLYRTLTPGFQMLFWQQFWQPSLKCAAKNLK</sequence>
<name>A0A8D2CJG8_SCIVU</name>
<dbReference type="Ensembl" id="ENSSVLT00005000249.1">
    <property type="protein sequence ID" value="ENSSVLP00005000214.1"/>
    <property type="gene ID" value="ENSSVLG00005000215.1"/>
</dbReference>
<keyword evidence="2" id="KW-1185">Reference proteome</keyword>
<reference evidence="1" key="2">
    <citation type="submission" date="2025-09" db="UniProtKB">
        <authorList>
            <consortium name="Ensembl"/>
        </authorList>
    </citation>
    <scope>IDENTIFICATION</scope>
</reference>
<organism evidence="1 2">
    <name type="scientific">Sciurus vulgaris</name>
    <name type="common">Eurasian red squirrel</name>
    <dbReference type="NCBI Taxonomy" id="55149"/>
    <lineage>
        <taxon>Eukaryota</taxon>
        <taxon>Metazoa</taxon>
        <taxon>Chordata</taxon>
        <taxon>Craniata</taxon>
        <taxon>Vertebrata</taxon>
        <taxon>Euteleostomi</taxon>
        <taxon>Mammalia</taxon>
        <taxon>Eutheria</taxon>
        <taxon>Euarchontoglires</taxon>
        <taxon>Glires</taxon>
        <taxon>Rodentia</taxon>
        <taxon>Sciuromorpha</taxon>
        <taxon>Sciuridae</taxon>
        <taxon>Sciurinae</taxon>
        <taxon>Sciurini</taxon>
        <taxon>Sciurus</taxon>
    </lineage>
</organism>
<proteinExistence type="predicted"/>
<evidence type="ECO:0000313" key="2">
    <source>
        <dbReference type="Proteomes" id="UP000694564"/>
    </source>
</evidence>
<reference evidence="1" key="1">
    <citation type="submission" date="2025-08" db="UniProtKB">
        <authorList>
            <consortium name="Ensembl"/>
        </authorList>
    </citation>
    <scope>IDENTIFICATION</scope>
</reference>
<dbReference type="Proteomes" id="UP000694564">
    <property type="component" value="Chromosome 4"/>
</dbReference>
<evidence type="ECO:0000313" key="1">
    <source>
        <dbReference type="Ensembl" id="ENSSVLP00005000214.1"/>
    </source>
</evidence>
<dbReference type="AlphaFoldDB" id="A0A8D2CJG8"/>
<protein>
    <submittedName>
        <fullName evidence="1">Uncharacterized protein</fullName>
    </submittedName>
</protein>